<dbReference type="Proteomes" id="UP000242146">
    <property type="component" value="Unassembled WGS sequence"/>
</dbReference>
<gene>
    <name evidence="1" type="ORF">DM01DRAFT_1334509</name>
</gene>
<organism evidence="1 2">
    <name type="scientific">Hesseltinella vesiculosa</name>
    <dbReference type="NCBI Taxonomy" id="101127"/>
    <lineage>
        <taxon>Eukaryota</taxon>
        <taxon>Fungi</taxon>
        <taxon>Fungi incertae sedis</taxon>
        <taxon>Mucoromycota</taxon>
        <taxon>Mucoromycotina</taxon>
        <taxon>Mucoromycetes</taxon>
        <taxon>Mucorales</taxon>
        <taxon>Cunninghamellaceae</taxon>
        <taxon>Hesseltinella</taxon>
    </lineage>
</organism>
<proteinExistence type="predicted"/>
<dbReference type="EMBL" id="MCGT01000009">
    <property type="protein sequence ID" value="ORX56954.1"/>
    <property type="molecule type" value="Genomic_DNA"/>
</dbReference>
<dbReference type="AlphaFoldDB" id="A0A1X2GME2"/>
<reference evidence="1 2" key="1">
    <citation type="submission" date="2016-07" db="EMBL/GenBank/DDBJ databases">
        <title>Pervasive Adenine N6-methylation of Active Genes in Fungi.</title>
        <authorList>
            <consortium name="DOE Joint Genome Institute"/>
            <person name="Mondo S.J."/>
            <person name="Dannebaum R.O."/>
            <person name="Kuo R.C."/>
            <person name="Labutti K."/>
            <person name="Haridas S."/>
            <person name="Kuo A."/>
            <person name="Salamov A."/>
            <person name="Ahrendt S.R."/>
            <person name="Lipzen A."/>
            <person name="Sullivan W."/>
            <person name="Andreopoulos W.B."/>
            <person name="Clum A."/>
            <person name="Lindquist E."/>
            <person name="Daum C."/>
            <person name="Ramamoorthy G.K."/>
            <person name="Gryganskyi A."/>
            <person name="Culley D."/>
            <person name="Magnuson J.K."/>
            <person name="James T.Y."/>
            <person name="O'Malley M.A."/>
            <person name="Stajich J.E."/>
            <person name="Spatafora J.W."/>
            <person name="Visel A."/>
            <person name="Grigoriev I.V."/>
        </authorList>
    </citation>
    <scope>NUCLEOTIDE SEQUENCE [LARGE SCALE GENOMIC DNA]</scope>
    <source>
        <strain evidence="1 2">NRRL 3301</strain>
    </source>
</reference>
<comment type="caution">
    <text evidence="1">The sequence shown here is derived from an EMBL/GenBank/DDBJ whole genome shotgun (WGS) entry which is preliminary data.</text>
</comment>
<dbReference type="OrthoDB" id="10518749at2759"/>
<evidence type="ECO:0000313" key="2">
    <source>
        <dbReference type="Proteomes" id="UP000242146"/>
    </source>
</evidence>
<accession>A0A1X2GME2</accession>
<evidence type="ECO:0000313" key="1">
    <source>
        <dbReference type="EMBL" id="ORX56954.1"/>
    </source>
</evidence>
<name>A0A1X2GME2_9FUNG</name>
<sequence>MACQEPDEKIKRADHIINGAQLNTCYQVTYGALSFQVSPDDSKEQWKGYFDANCQKPDSGDYFDTDCHERQKILSVKRIK</sequence>
<protein>
    <submittedName>
        <fullName evidence="1">Uncharacterized protein</fullName>
    </submittedName>
</protein>
<keyword evidence="2" id="KW-1185">Reference proteome</keyword>